<name>A0A6A1TMT7_NEOGA</name>
<evidence type="ECO:0000313" key="2">
    <source>
        <dbReference type="EMBL" id="KAB1085608.1"/>
    </source>
</evidence>
<organism evidence="2 3">
    <name type="scientific">Neorhizobium galegae</name>
    <name type="common">Rhizobium galegae</name>
    <dbReference type="NCBI Taxonomy" id="399"/>
    <lineage>
        <taxon>Bacteria</taxon>
        <taxon>Pseudomonadati</taxon>
        <taxon>Pseudomonadota</taxon>
        <taxon>Alphaproteobacteria</taxon>
        <taxon>Hyphomicrobiales</taxon>
        <taxon>Rhizobiaceae</taxon>
        <taxon>Rhizobium/Agrobacterium group</taxon>
        <taxon>Neorhizobium</taxon>
    </lineage>
</organism>
<dbReference type="Proteomes" id="UP000386575">
    <property type="component" value="Unassembled WGS sequence"/>
</dbReference>
<sequence length="57" mass="6337">MAGQEADMAHKTPISLDEHSAQVKASVDALIAGEESGLPRTFDNEDFLKRMRDRHGR</sequence>
<feature type="region of interest" description="Disordered" evidence="1">
    <location>
        <begin position="1"/>
        <end position="20"/>
    </location>
</feature>
<evidence type="ECO:0000256" key="1">
    <source>
        <dbReference type="SAM" id="MobiDB-lite"/>
    </source>
</evidence>
<dbReference type="Pfam" id="PF03693">
    <property type="entry name" value="ParD_antitoxin"/>
    <property type="match status" value="1"/>
</dbReference>
<dbReference type="EMBL" id="VZUL01000002">
    <property type="protein sequence ID" value="KAB1085608.1"/>
    <property type="molecule type" value="Genomic_DNA"/>
</dbReference>
<dbReference type="AlphaFoldDB" id="A0A6A1TMT7"/>
<accession>A0A6A1TMT7</accession>
<dbReference type="InterPro" id="IPR022789">
    <property type="entry name" value="ParD"/>
</dbReference>
<reference evidence="2 3" key="1">
    <citation type="submission" date="2019-09" db="EMBL/GenBank/DDBJ databases">
        <title>Genome sequencing of Ng87 strain.</title>
        <authorList>
            <person name="Karasev E.S."/>
            <person name="Andronov E."/>
        </authorList>
    </citation>
    <scope>NUCLEOTIDE SEQUENCE [LARGE SCALE GENOMIC DNA]</scope>
    <source>
        <strain evidence="2 3">Ng87</strain>
    </source>
</reference>
<evidence type="ECO:0000313" key="3">
    <source>
        <dbReference type="Proteomes" id="UP000386575"/>
    </source>
</evidence>
<comment type="caution">
    <text evidence="2">The sequence shown here is derived from an EMBL/GenBank/DDBJ whole genome shotgun (WGS) entry which is preliminary data.</text>
</comment>
<proteinExistence type="predicted"/>
<evidence type="ECO:0008006" key="4">
    <source>
        <dbReference type="Google" id="ProtNLM"/>
    </source>
</evidence>
<protein>
    <recommendedName>
        <fullName evidence="4">Type II toxin-antitoxin system ParD family antitoxin</fullName>
    </recommendedName>
</protein>
<gene>
    <name evidence="2" type="ORF">F4V91_03655</name>
</gene>